<gene>
    <name evidence="1" type="ORF">SAMN04488500_1395</name>
</gene>
<name>A0A1W2F2S0_9FIRM</name>
<accession>A0A1W2F2S0</accession>
<proteinExistence type="predicted"/>
<keyword evidence="2" id="KW-1185">Reference proteome</keyword>
<organism evidence="1 2">
    <name type="scientific">Sporomusa malonica</name>
    <dbReference type="NCBI Taxonomy" id="112901"/>
    <lineage>
        <taxon>Bacteria</taxon>
        <taxon>Bacillati</taxon>
        <taxon>Bacillota</taxon>
        <taxon>Negativicutes</taxon>
        <taxon>Selenomonadales</taxon>
        <taxon>Sporomusaceae</taxon>
        <taxon>Sporomusa</taxon>
    </lineage>
</organism>
<evidence type="ECO:0000313" key="2">
    <source>
        <dbReference type="Proteomes" id="UP000192738"/>
    </source>
</evidence>
<dbReference type="EMBL" id="FWXI01000039">
    <property type="protein sequence ID" value="SMD15796.1"/>
    <property type="molecule type" value="Genomic_DNA"/>
</dbReference>
<protein>
    <submittedName>
        <fullName evidence="1">Uncharacterized protein</fullName>
    </submittedName>
</protein>
<reference evidence="1 2" key="1">
    <citation type="submission" date="2017-04" db="EMBL/GenBank/DDBJ databases">
        <authorList>
            <person name="Afonso C.L."/>
            <person name="Miller P.J."/>
            <person name="Scott M.A."/>
            <person name="Spackman E."/>
            <person name="Goraichik I."/>
            <person name="Dimitrov K.M."/>
            <person name="Suarez D.L."/>
            <person name="Swayne D.E."/>
        </authorList>
    </citation>
    <scope>NUCLEOTIDE SEQUENCE [LARGE SCALE GENOMIC DNA]</scope>
    <source>
        <strain evidence="1 2">DSM 5090</strain>
    </source>
</reference>
<dbReference type="RefSeq" id="WP_084578439.1">
    <property type="nucleotide sequence ID" value="NZ_CP155572.1"/>
</dbReference>
<dbReference type="AlphaFoldDB" id="A0A1W2F2S0"/>
<evidence type="ECO:0000313" key="1">
    <source>
        <dbReference type="EMBL" id="SMD15796.1"/>
    </source>
</evidence>
<dbReference type="Proteomes" id="UP000192738">
    <property type="component" value="Unassembled WGS sequence"/>
</dbReference>
<sequence length="184" mass="21043">MSHVRLIIGFILLCLMGTINLSLAAAKMYENPKKNVALIIINDKKLSRILDKQMNSLLVEPITQQLSYQYHVSVDNIYYEKLKAAGYSSIISLERSDIIETLAAENLDYAILIEALPFTKGYNPLDGDLYQTWMYHMHMEIIDFENNKTLYNGNFNNQAGSIGNQSKVEPMTKQMVKIVFKKLI</sequence>